<organism evidence="1 2">
    <name type="scientific">Nostoc commune NIES-4072</name>
    <dbReference type="NCBI Taxonomy" id="2005467"/>
    <lineage>
        <taxon>Bacteria</taxon>
        <taxon>Bacillati</taxon>
        <taxon>Cyanobacteriota</taxon>
        <taxon>Cyanophyceae</taxon>
        <taxon>Nostocales</taxon>
        <taxon>Nostocaceae</taxon>
        <taxon>Nostoc</taxon>
    </lineage>
</organism>
<dbReference type="PANTHER" id="PTHR38009:SF1">
    <property type="entry name" value="CONSERVED HYPOTHETICAL PHAGE TAIL PROTEIN"/>
    <property type="match status" value="1"/>
</dbReference>
<dbReference type="EMBL" id="BDUD01000002">
    <property type="protein sequence ID" value="GBG22800.1"/>
    <property type="molecule type" value="Genomic_DNA"/>
</dbReference>
<evidence type="ECO:0000313" key="1">
    <source>
        <dbReference type="EMBL" id="GBG22800.1"/>
    </source>
</evidence>
<dbReference type="OrthoDB" id="453972at2"/>
<dbReference type="Proteomes" id="UP000245124">
    <property type="component" value="Unassembled WGS sequence"/>
</dbReference>
<comment type="caution">
    <text evidence="1">The sequence shown here is derived from an EMBL/GenBank/DDBJ whole genome shotgun (WGS) entry which is preliminary data.</text>
</comment>
<dbReference type="InterPro" id="IPR011747">
    <property type="entry name" value="CHP02241"/>
</dbReference>
<keyword evidence="2" id="KW-1185">Reference proteome</keyword>
<protein>
    <recommendedName>
        <fullName evidence="3">Phage tail protein</fullName>
    </recommendedName>
</protein>
<accession>A0A2R5FVL7</accession>
<dbReference type="InterPro" id="IPR010667">
    <property type="entry name" value="Phage_T4_Gp19"/>
</dbReference>
<dbReference type="Pfam" id="PF06841">
    <property type="entry name" value="Phage_T4_gp19"/>
    <property type="match status" value="1"/>
</dbReference>
<evidence type="ECO:0008006" key="3">
    <source>
        <dbReference type="Google" id="ProtNLM"/>
    </source>
</evidence>
<proteinExistence type="predicted"/>
<name>A0A2R5FVL7_NOSCO</name>
<dbReference type="GO" id="GO:0005198">
    <property type="term" value="F:structural molecule activity"/>
    <property type="evidence" value="ECO:0007669"/>
    <property type="project" value="InterPro"/>
</dbReference>
<dbReference type="AlphaFoldDB" id="A0A2R5FVL7"/>
<reference evidence="1 2" key="1">
    <citation type="submission" date="2017-06" db="EMBL/GenBank/DDBJ databases">
        <title>Genome sequencing of cyanobaciteial culture collection at National Institute for Environmental Studies (NIES).</title>
        <authorList>
            <person name="Hirose Y."/>
            <person name="Shimura Y."/>
            <person name="Fujisawa T."/>
            <person name="Nakamura Y."/>
            <person name="Kawachi M."/>
        </authorList>
    </citation>
    <scope>NUCLEOTIDE SEQUENCE [LARGE SCALE GENOMIC DNA]</scope>
    <source>
        <strain evidence="1 2">NIES-4072</strain>
    </source>
</reference>
<dbReference type="PANTHER" id="PTHR38009">
    <property type="entry name" value="CONSERVED HYPOTHETICAL PHAGE TAIL PROTEIN"/>
    <property type="match status" value="1"/>
</dbReference>
<dbReference type="RefSeq" id="WP_109012845.1">
    <property type="nucleotide sequence ID" value="NZ_BDUD01000002.1"/>
</dbReference>
<gene>
    <name evidence="1" type="ORF">NIES4072_65120</name>
</gene>
<sequence>MAEYLASARFQFTADGLGDDLFVQKVSGLKMSIQVTGTDSPLGVSGGSKVTSQQAASAVKNENITIIFVTNSNKPKAVSDWFYDSHANRDLGGATKTKGELKTADIKVFKQDGSESSHWHFTGVMPLSYKMSNLDVAGNQALTETVSFSYRYVERKK</sequence>
<evidence type="ECO:0000313" key="2">
    <source>
        <dbReference type="Proteomes" id="UP000245124"/>
    </source>
</evidence>